<keyword evidence="1" id="KW-0805">Transcription regulation</keyword>
<dbReference type="SUPFAM" id="SSF48008">
    <property type="entry name" value="GntR ligand-binding domain-like"/>
    <property type="match status" value="1"/>
</dbReference>
<dbReference type="Proteomes" id="UP000436694">
    <property type="component" value="Unassembled WGS sequence"/>
</dbReference>
<dbReference type="PROSITE" id="PS50949">
    <property type="entry name" value="HTH_GNTR"/>
    <property type="match status" value="1"/>
</dbReference>
<dbReference type="Gene3D" id="1.10.10.10">
    <property type="entry name" value="Winged helix-like DNA-binding domain superfamily/Winged helix DNA-binding domain"/>
    <property type="match status" value="1"/>
</dbReference>
<sequence>MQVENTTAKRPTHEVVYQRLREKLLFGEFAPGQAVTIQGLVDTLGVGMTPVREAIRRMISEGALVFQGNRRVSVPSLTPSDLEQIVYIRKSIECELARRAAEVMDEASIAKLTAIDTALDQAIVDNDLPGYLAHNYTFHANLYQHANAPVLADIAERIWLRFGPSMRVVCGQLEAENFPDRHKDILEALRRRDGALAALAMERDVIQGMEQIKQGML</sequence>
<dbReference type="InterPro" id="IPR036388">
    <property type="entry name" value="WH-like_DNA-bd_sf"/>
</dbReference>
<evidence type="ECO:0000259" key="4">
    <source>
        <dbReference type="PROSITE" id="PS50949"/>
    </source>
</evidence>
<feature type="domain" description="HTH gntR-type" evidence="4">
    <location>
        <begin position="10"/>
        <end position="77"/>
    </location>
</feature>
<proteinExistence type="predicted"/>
<evidence type="ECO:0000256" key="1">
    <source>
        <dbReference type="ARBA" id="ARBA00023015"/>
    </source>
</evidence>
<keyword evidence="3" id="KW-0804">Transcription</keyword>
<dbReference type="GO" id="GO:0003700">
    <property type="term" value="F:DNA-binding transcription factor activity"/>
    <property type="evidence" value="ECO:0007669"/>
    <property type="project" value="InterPro"/>
</dbReference>
<gene>
    <name evidence="5" type="ORF">GG681_05220</name>
</gene>
<dbReference type="PANTHER" id="PTHR43537:SF39">
    <property type="entry name" value="HTH-TYPE TRANSCRIPTIONAL REGULATOR MCBR"/>
    <property type="match status" value="1"/>
</dbReference>
<name>A0A844AKA0_9RHOB</name>
<dbReference type="Pfam" id="PF07729">
    <property type="entry name" value="FCD"/>
    <property type="match status" value="1"/>
</dbReference>
<dbReference type="SMART" id="SM00895">
    <property type="entry name" value="FCD"/>
    <property type="match status" value="1"/>
</dbReference>
<dbReference type="EMBL" id="WIXK01000002">
    <property type="protein sequence ID" value="MQY42030.1"/>
    <property type="molecule type" value="Genomic_DNA"/>
</dbReference>
<comment type="caution">
    <text evidence="5">The sequence shown here is derived from an EMBL/GenBank/DDBJ whole genome shotgun (WGS) entry which is preliminary data.</text>
</comment>
<dbReference type="SMART" id="SM00345">
    <property type="entry name" value="HTH_GNTR"/>
    <property type="match status" value="1"/>
</dbReference>
<dbReference type="Gene3D" id="1.20.120.530">
    <property type="entry name" value="GntR ligand-binding domain-like"/>
    <property type="match status" value="1"/>
</dbReference>
<keyword evidence="2" id="KW-0238">DNA-binding</keyword>
<dbReference type="GO" id="GO:0003677">
    <property type="term" value="F:DNA binding"/>
    <property type="evidence" value="ECO:0007669"/>
    <property type="project" value="UniProtKB-KW"/>
</dbReference>
<dbReference type="InterPro" id="IPR036390">
    <property type="entry name" value="WH_DNA-bd_sf"/>
</dbReference>
<dbReference type="InterPro" id="IPR008920">
    <property type="entry name" value="TF_FadR/GntR_C"/>
</dbReference>
<evidence type="ECO:0000313" key="6">
    <source>
        <dbReference type="Proteomes" id="UP000436694"/>
    </source>
</evidence>
<dbReference type="PANTHER" id="PTHR43537">
    <property type="entry name" value="TRANSCRIPTIONAL REGULATOR, GNTR FAMILY"/>
    <property type="match status" value="1"/>
</dbReference>
<evidence type="ECO:0000256" key="3">
    <source>
        <dbReference type="ARBA" id="ARBA00023163"/>
    </source>
</evidence>
<organism evidence="5 6">
    <name type="scientific">Tritonibacter aquimaris</name>
    <dbReference type="NCBI Taxonomy" id="2663379"/>
    <lineage>
        <taxon>Bacteria</taxon>
        <taxon>Pseudomonadati</taxon>
        <taxon>Pseudomonadota</taxon>
        <taxon>Alphaproteobacteria</taxon>
        <taxon>Rhodobacterales</taxon>
        <taxon>Paracoccaceae</taxon>
        <taxon>Tritonibacter</taxon>
    </lineage>
</organism>
<accession>A0A844AKA0</accession>
<dbReference type="RefSeq" id="WP_153546143.1">
    <property type="nucleotide sequence ID" value="NZ_WIXK01000002.1"/>
</dbReference>
<dbReference type="Pfam" id="PF00392">
    <property type="entry name" value="GntR"/>
    <property type="match status" value="1"/>
</dbReference>
<reference evidence="5 6" key="1">
    <citation type="submission" date="2019-10" db="EMBL/GenBank/DDBJ databases">
        <title>Epibacterium sp. nov., isolated from seawater.</title>
        <authorList>
            <person name="Zhang X."/>
            <person name="Li N."/>
        </authorList>
    </citation>
    <scope>NUCLEOTIDE SEQUENCE [LARGE SCALE GENOMIC DNA]</scope>
    <source>
        <strain evidence="5 6">SM1969</strain>
    </source>
</reference>
<dbReference type="InterPro" id="IPR000524">
    <property type="entry name" value="Tscrpt_reg_HTH_GntR"/>
</dbReference>
<protein>
    <submittedName>
        <fullName evidence="5">FCD domain-containing protein</fullName>
    </submittedName>
</protein>
<dbReference type="AlphaFoldDB" id="A0A844AKA0"/>
<keyword evidence="6" id="KW-1185">Reference proteome</keyword>
<dbReference type="SUPFAM" id="SSF46785">
    <property type="entry name" value="Winged helix' DNA-binding domain"/>
    <property type="match status" value="1"/>
</dbReference>
<evidence type="ECO:0000256" key="2">
    <source>
        <dbReference type="ARBA" id="ARBA00023125"/>
    </source>
</evidence>
<dbReference type="InterPro" id="IPR011711">
    <property type="entry name" value="GntR_C"/>
</dbReference>
<evidence type="ECO:0000313" key="5">
    <source>
        <dbReference type="EMBL" id="MQY42030.1"/>
    </source>
</evidence>